<dbReference type="PANTHER" id="PTHR19871">
    <property type="entry name" value="BETA TRANSDUCIN-RELATED PROTEIN"/>
    <property type="match status" value="1"/>
</dbReference>
<reference evidence="4" key="1">
    <citation type="journal article" date="2022" name="bioRxiv">
        <title>Sequencing and chromosome-scale assembly of the giantPleurodeles waltlgenome.</title>
        <authorList>
            <person name="Brown T."/>
            <person name="Elewa A."/>
            <person name="Iarovenko S."/>
            <person name="Subramanian E."/>
            <person name="Araus A.J."/>
            <person name="Petzold A."/>
            <person name="Susuki M."/>
            <person name="Suzuki K.-i.T."/>
            <person name="Hayashi T."/>
            <person name="Toyoda A."/>
            <person name="Oliveira C."/>
            <person name="Osipova E."/>
            <person name="Leigh N.D."/>
            <person name="Simon A."/>
            <person name="Yun M.H."/>
        </authorList>
    </citation>
    <scope>NUCLEOTIDE SEQUENCE</scope>
    <source>
        <strain evidence="4">20211129_DDA</strain>
        <tissue evidence="4">Liver</tissue>
    </source>
</reference>
<keyword evidence="1" id="KW-0853">WD repeat</keyword>
<dbReference type="EMBL" id="JANPWB010000012">
    <property type="protein sequence ID" value="KAJ1120204.1"/>
    <property type="molecule type" value="Genomic_DNA"/>
</dbReference>
<dbReference type="InterPro" id="IPR015943">
    <property type="entry name" value="WD40/YVTN_repeat-like_dom_sf"/>
</dbReference>
<dbReference type="AlphaFoldDB" id="A0AAV7NZ29"/>
<keyword evidence="2" id="KW-0677">Repeat</keyword>
<dbReference type="SUPFAM" id="SSF50978">
    <property type="entry name" value="WD40 repeat-like"/>
    <property type="match status" value="1"/>
</dbReference>
<feature type="domain" description="NWD1/2-like winged helix-turn-helix" evidence="3">
    <location>
        <begin position="198"/>
        <end position="311"/>
    </location>
</feature>
<protein>
    <recommendedName>
        <fullName evidence="3">NWD1/2-like winged helix-turn-helix domain-containing protein</fullName>
    </recommendedName>
</protein>
<gene>
    <name evidence="4" type="ORF">NDU88_008378</name>
</gene>
<dbReference type="InterPro" id="IPR052752">
    <property type="entry name" value="NACHT-WD_repeat"/>
</dbReference>
<evidence type="ECO:0000313" key="5">
    <source>
        <dbReference type="Proteomes" id="UP001066276"/>
    </source>
</evidence>
<keyword evidence="5" id="KW-1185">Reference proteome</keyword>
<evidence type="ECO:0000259" key="3">
    <source>
        <dbReference type="Pfam" id="PF25469"/>
    </source>
</evidence>
<dbReference type="InterPro" id="IPR011047">
    <property type="entry name" value="Quinoprotein_ADH-like_sf"/>
</dbReference>
<dbReference type="InterPro" id="IPR057588">
    <property type="entry name" value="NWD1/2-like_WH"/>
</dbReference>
<dbReference type="PANTHER" id="PTHR19871:SF44">
    <property type="entry name" value="NACHT AND WD REPEAT DOMAIN-CONTAINING PROTEIN 2"/>
    <property type="match status" value="1"/>
</dbReference>
<comment type="caution">
    <text evidence="4">The sequence shown here is derived from an EMBL/GenBank/DDBJ whole genome shotgun (WGS) entry which is preliminary data.</text>
</comment>
<evidence type="ECO:0000313" key="4">
    <source>
        <dbReference type="EMBL" id="KAJ1120204.1"/>
    </source>
</evidence>
<evidence type="ECO:0000256" key="1">
    <source>
        <dbReference type="ARBA" id="ARBA00022574"/>
    </source>
</evidence>
<name>A0AAV7NZ29_PLEWA</name>
<sequence>MQTCLKCACPKLIVRFSCACGNSINLHNLLAGLCQQIAEIYQLPMQKHQKDVKELGRCFIDFLNASFQQNPLVLILDVLDHIAEDDNARSLWWLPESFPPYVKIIISATLGTSEIFGNLKNLYKDQTLFLHLKPERKVCNEYLKQSLLENQRKVTSGQQMYVNRCLGKNTSPLMVNLLFKELMQWRSHEDVSDQTLGDSVHESIERLFLRLEEKYGRKFVSRALGYITLSRSGIGETELVDILSTDDTVAADFVSSNQATDIWRVPESLVACLVLALRGCLSQRLFMGSMVLCWTHFCYQLVVFKQYLSDATVVHDLHTTMGHYFSGRWACGRPKPYLKCDHLSDSKRFSKMFIDRQQPSQPWLYGSQSSDQRSTIANLRKVHELPFHLKNCGRQEEHSTNMLTIYPVYQAMIKAQQLHLLLSEVEDTAQLSRRTELKVIGDILRESSCLLSQNPGALGMVFQAAILPLTTEYPSLLKLLKQAYHESLKSSVIVAMHSSLVTVATKCVTSIGPSGIISILEMQAGSLIIVVFVNGALYTWNEIQPLTLVYRPSQDIEARDVELSHDGRHLVVLTGSNSLMILDCATWGIMSEINGSRLPATPSHNSLDLKGLKVFGSNVYVWFKNASLVRVFHNMSGSSLSELHCPQYVTCLSSTKHGKYVLVGQQSIVSIFDNSTFSHQSAISCTFEGHCIKVVYVSESDTEVYIVDTIGNISAWDILDPCQPQYLDEIHNSEESSEVISVEHSSDFKLLLLCKQNHVQVWNTDGWSMDEFTAPKNNSFSCALFLEDCKHIIAAMKTGTSLLVWRRDCGQCVLQLRNAYGEAAKLTKCLQQRCLVAVTKGGYITTWNMDLVQHAASMFKAKQPIRSILLCPSGEHLYASDGSEMVYKWRSSSFVVKAVLKHDHPIASTQLTVTGEFLVTLETFGDLYIWSTNTGENLFRIRGSQASQVLLTPNGHFGVTLCKNSVSRVWKLTTGHVVCTFHTHLQPAYISPESTFIMGINRGDLTAFSLWSGCVSKTFQCNEQSNVLAFQTLLNHPDITVVITTRRNIYTWNMAEETICYQMELPSHFPSEVSDCQMSSDGSIIMSMAEQSIHVLNTHSGKLGRLCTDGKVLYQHLSKDGRKVFFVSFINENQWDCDFHANPVLQVVQVSNGETIGQYFLGKMPSCFTVSEDDVTICIGYDDGTIGVYTVIESDEDREQLENSISFKSKYAQGTTAIKTFLSKEIPDIMWMDSHDVFPEE</sequence>
<organism evidence="4 5">
    <name type="scientific">Pleurodeles waltl</name>
    <name type="common">Iberian ribbed newt</name>
    <dbReference type="NCBI Taxonomy" id="8319"/>
    <lineage>
        <taxon>Eukaryota</taxon>
        <taxon>Metazoa</taxon>
        <taxon>Chordata</taxon>
        <taxon>Craniata</taxon>
        <taxon>Vertebrata</taxon>
        <taxon>Euteleostomi</taxon>
        <taxon>Amphibia</taxon>
        <taxon>Batrachia</taxon>
        <taxon>Caudata</taxon>
        <taxon>Salamandroidea</taxon>
        <taxon>Salamandridae</taxon>
        <taxon>Pleurodelinae</taxon>
        <taxon>Pleurodeles</taxon>
    </lineage>
</organism>
<dbReference type="SUPFAM" id="SSF50998">
    <property type="entry name" value="Quinoprotein alcohol dehydrogenase-like"/>
    <property type="match status" value="2"/>
</dbReference>
<proteinExistence type="predicted"/>
<dbReference type="InterPro" id="IPR036322">
    <property type="entry name" value="WD40_repeat_dom_sf"/>
</dbReference>
<dbReference type="Proteomes" id="UP001066276">
    <property type="component" value="Chromosome 8"/>
</dbReference>
<dbReference type="Pfam" id="PF25469">
    <property type="entry name" value="WHD_NWD1"/>
    <property type="match status" value="1"/>
</dbReference>
<evidence type="ECO:0000256" key="2">
    <source>
        <dbReference type="ARBA" id="ARBA00022737"/>
    </source>
</evidence>
<accession>A0AAV7NZ29</accession>
<dbReference type="Gene3D" id="2.130.10.10">
    <property type="entry name" value="YVTN repeat-like/Quinoprotein amine dehydrogenase"/>
    <property type="match status" value="3"/>
</dbReference>